<feature type="transmembrane region" description="Helical" evidence="1">
    <location>
        <begin position="85"/>
        <end position="110"/>
    </location>
</feature>
<feature type="transmembrane region" description="Helical" evidence="1">
    <location>
        <begin position="41"/>
        <end position="65"/>
    </location>
</feature>
<evidence type="ECO:0000313" key="3">
    <source>
        <dbReference type="Proteomes" id="UP001367508"/>
    </source>
</evidence>
<keyword evidence="1" id="KW-1133">Transmembrane helix</keyword>
<evidence type="ECO:0000256" key="1">
    <source>
        <dbReference type="SAM" id="Phobius"/>
    </source>
</evidence>
<keyword evidence="1" id="KW-0812">Transmembrane</keyword>
<dbReference type="AlphaFoldDB" id="A0AAN9L3H3"/>
<name>A0AAN9L3H3_CANGL</name>
<dbReference type="Proteomes" id="UP001367508">
    <property type="component" value="Unassembled WGS sequence"/>
</dbReference>
<organism evidence="2 3">
    <name type="scientific">Canavalia gladiata</name>
    <name type="common">Sword bean</name>
    <name type="synonym">Dolichos gladiatus</name>
    <dbReference type="NCBI Taxonomy" id="3824"/>
    <lineage>
        <taxon>Eukaryota</taxon>
        <taxon>Viridiplantae</taxon>
        <taxon>Streptophyta</taxon>
        <taxon>Embryophyta</taxon>
        <taxon>Tracheophyta</taxon>
        <taxon>Spermatophyta</taxon>
        <taxon>Magnoliopsida</taxon>
        <taxon>eudicotyledons</taxon>
        <taxon>Gunneridae</taxon>
        <taxon>Pentapetalae</taxon>
        <taxon>rosids</taxon>
        <taxon>fabids</taxon>
        <taxon>Fabales</taxon>
        <taxon>Fabaceae</taxon>
        <taxon>Papilionoideae</taxon>
        <taxon>50 kb inversion clade</taxon>
        <taxon>NPAAA clade</taxon>
        <taxon>indigoferoid/millettioid clade</taxon>
        <taxon>Phaseoleae</taxon>
        <taxon>Canavalia</taxon>
    </lineage>
</organism>
<protein>
    <submittedName>
        <fullName evidence="2">Uncharacterized protein</fullName>
    </submittedName>
</protein>
<keyword evidence="1" id="KW-0472">Membrane</keyword>
<proteinExistence type="predicted"/>
<accession>A0AAN9L3H3</accession>
<comment type="caution">
    <text evidence="2">The sequence shown here is derived from an EMBL/GenBank/DDBJ whole genome shotgun (WGS) entry which is preliminary data.</text>
</comment>
<reference evidence="2 3" key="1">
    <citation type="submission" date="2024-01" db="EMBL/GenBank/DDBJ databases">
        <title>The genomes of 5 underutilized Papilionoideae crops provide insights into root nodulation and disease resistanc.</title>
        <authorList>
            <person name="Jiang F."/>
        </authorList>
    </citation>
    <scope>NUCLEOTIDE SEQUENCE [LARGE SCALE GENOMIC DNA]</scope>
    <source>
        <strain evidence="2">LVBAO_FW01</strain>
        <tissue evidence="2">Leaves</tissue>
    </source>
</reference>
<keyword evidence="3" id="KW-1185">Reference proteome</keyword>
<gene>
    <name evidence="2" type="ORF">VNO77_22824</name>
</gene>
<dbReference type="EMBL" id="JAYMYQ010000005">
    <property type="protein sequence ID" value="KAK7328707.1"/>
    <property type="molecule type" value="Genomic_DNA"/>
</dbReference>
<evidence type="ECO:0000313" key="2">
    <source>
        <dbReference type="EMBL" id="KAK7328707.1"/>
    </source>
</evidence>
<sequence>MLHSVLRPGIATLSYKPCVQAGNHMVCQRTSAMMIHCRGGIVAIIFLAFLTNISLEILLGFSGVAKASIHGEVMNHAFGRSGKPLLQIPILVNNFSLLVVYMITTGAYCLERLQMEVIILGYLKDGLVRADGLPVLVATA</sequence>